<dbReference type="EMBL" id="LGVG01000045">
    <property type="protein sequence ID" value="KNE24603.1"/>
    <property type="molecule type" value="Genomic_DNA"/>
</dbReference>
<evidence type="ECO:0000313" key="3">
    <source>
        <dbReference type="Proteomes" id="UP000037511"/>
    </source>
</evidence>
<reference evidence="2 3" key="1">
    <citation type="submission" date="2015-07" db="EMBL/GenBank/DDBJ databases">
        <title>Draft genome of Achromobacter spanius.</title>
        <authorList>
            <person name="Wang X."/>
        </authorList>
    </citation>
    <scope>NUCLEOTIDE SEQUENCE [LARGE SCALE GENOMIC DNA]</scope>
    <source>
        <strain evidence="2 3">CGMCC9173</strain>
    </source>
</reference>
<dbReference type="Pfam" id="PF06966">
    <property type="entry name" value="DUF1295"/>
    <property type="match status" value="1"/>
</dbReference>
<feature type="transmembrane region" description="Helical" evidence="1">
    <location>
        <begin position="184"/>
        <end position="201"/>
    </location>
</feature>
<dbReference type="Proteomes" id="UP000037511">
    <property type="component" value="Unassembled WGS sequence"/>
</dbReference>
<keyword evidence="1" id="KW-0812">Transmembrane</keyword>
<dbReference type="RefSeq" id="WP_050449513.1">
    <property type="nucleotide sequence ID" value="NZ_LGVG01000045.1"/>
</dbReference>
<dbReference type="Gene3D" id="1.20.120.1630">
    <property type="match status" value="1"/>
</dbReference>
<sequence>MTPGMQILMVEAVAVVLMTVGWRWQRRHHNAGIVDAMWASGMALAAVLLALTGPGAAIPRVLLAVLGGMWAGRLALHIWRRVRHGEEDGRYRALRAHWNGHQGKFALFFLAQAGLVVFMSLPFIAVASNPVPRMTAWVWLGLLVWVVAVAGETIADRQLDAFRDNPANRGRTCRQGLWRYSRHPNYFFEWLHWFSYVALAVGSNLAWLAWLGPIAMFIFLRWISGIPYTEAQALRTRGDDYRQYQRTTPMLFPWFPKRESTGSTHVNAKGK</sequence>
<comment type="caution">
    <text evidence="2">The sequence shown here is derived from an EMBL/GenBank/DDBJ whole genome shotgun (WGS) entry which is preliminary data.</text>
</comment>
<feature type="transmembrane region" description="Helical" evidence="1">
    <location>
        <begin position="136"/>
        <end position="155"/>
    </location>
</feature>
<accession>A0AAW3HZ22</accession>
<evidence type="ECO:0000256" key="1">
    <source>
        <dbReference type="SAM" id="Phobius"/>
    </source>
</evidence>
<keyword evidence="1" id="KW-0472">Membrane</keyword>
<proteinExistence type="predicted"/>
<dbReference type="InterPro" id="IPR010721">
    <property type="entry name" value="UstE-like"/>
</dbReference>
<name>A0AAW3HZ22_9BURK</name>
<dbReference type="PROSITE" id="PS50244">
    <property type="entry name" value="S5A_REDUCTASE"/>
    <property type="match status" value="1"/>
</dbReference>
<feature type="transmembrane region" description="Helical" evidence="1">
    <location>
        <begin position="6"/>
        <end position="24"/>
    </location>
</feature>
<dbReference type="PANTHER" id="PTHR32251">
    <property type="entry name" value="3-OXO-5-ALPHA-STEROID 4-DEHYDROGENASE"/>
    <property type="match status" value="1"/>
</dbReference>
<organism evidence="2 3">
    <name type="scientific">Achromobacter spanius</name>
    <dbReference type="NCBI Taxonomy" id="217203"/>
    <lineage>
        <taxon>Bacteria</taxon>
        <taxon>Pseudomonadati</taxon>
        <taxon>Pseudomonadota</taxon>
        <taxon>Betaproteobacteria</taxon>
        <taxon>Burkholderiales</taxon>
        <taxon>Alcaligenaceae</taxon>
        <taxon>Achromobacter</taxon>
    </lineage>
</organism>
<dbReference type="AlphaFoldDB" id="A0AAW3HZ22"/>
<dbReference type="PANTHER" id="PTHR32251:SF17">
    <property type="entry name" value="STEROID 5-ALPHA REDUCTASE C-TERMINAL DOMAIN-CONTAINING PROTEIN"/>
    <property type="match status" value="1"/>
</dbReference>
<protein>
    <submittedName>
        <fullName evidence="2">Membrane protein</fullName>
    </submittedName>
</protein>
<dbReference type="GO" id="GO:0016020">
    <property type="term" value="C:membrane"/>
    <property type="evidence" value="ECO:0007669"/>
    <property type="project" value="TreeGrafter"/>
</dbReference>
<gene>
    <name evidence="2" type="ORF">AFM18_24605</name>
</gene>
<keyword evidence="1" id="KW-1133">Transmembrane helix</keyword>
<feature type="transmembrane region" description="Helical" evidence="1">
    <location>
        <begin position="31"/>
        <end position="51"/>
    </location>
</feature>
<feature type="transmembrane region" description="Helical" evidence="1">
    <location>
        <begin position="105"/>
        <end position="124"/>
    </location>
</feature>
<evidence type="ECO:0000313" key="2">
    <source>
        <dbReference type="EMBL" id="KNE24603.1"/>
    </source>
</evidence>